<dbReference type="Pfam" id="PF13445">
    <property type="entry name" value="zf-RING_UBOX"/>
    <property type="match status" value="1"/>
</dbReference>
<dbReference type="InterPro" id="IPR027370">
    <property type="entry name" value="Znf-RING_euk"/>
</dbReference>
<evidence type="ECO:0000256" key="2">
    <source>
        <dbReference type="ARBA" id="ARBA00022723"/>
    </source>
</evidence>
<dbReference type="GO" id="GO:0045087">
    <property type="term" value="P:innate immune response"/>
    <property type="evidence" value="ECO:0007669"/>
    <property type="project" value="UniProtKB-KW"/>
</dbReference>
<dbReference type="SMART" id="SM00449">
    <property type="entry name" value="SPRY"/>
    <property type="match status" value="1"/>
</dbReference>
<dbReference type="Ensembl" id="ENSENLT00000048222.1">
    <property type="protein sequence ID" value="ENSENLP00000047083.1"/>
    <property type="gene ID" value="ENSENLG00000019938.1"/>
</dbReference>
<evidence type="ECO:0000256" key="6">
    <source>
        <dbReference type="PROSITE-ProRule" id="PRU00024"/>
    </source>
</evidence>
<dbReference type="GO" id="GO:0008270">
    <property type="term" value="F:zinc ion binding"/>
    <property type="evidence" value="ECO:0007669"/>
    <property type="project" value="UniProtKB-KW"/>
</dbReference>
<evidence type="ECO:0000256" key="7">
    <source>
        <dbReference type="SAM" id="Coils"/>
    </source>
</evidence>
<dbReference type="InterPro" id="IPR043136">
    <property type="entry name" value="B30.2/SPRY_sf"/>
</dbReference>
<dbReference type="Gene3D" id="3.30.160.60">
    <property type="entry name" value="Classic Zinc Finger"/>
    <property type="match status" value="1"/>
</dbReference>
<evidence type="ECO:0000256" key="1">
    <source>
        <dbReference type="ARBA" id="ARBA00022588"/>
    </source>
</evidence>
<evidence type="ECO:0000259" key="10">
    <source>
        <dbReference type="PROSITE" id="PS50188"/>
    </source>
</evidence>
<dbReference type="Pfam" id="PF00622">
    <property type="entry name" value="SPRY"/>
    <property type="match status" value="1"/>
</dbReference>
<keyword evidence="3 6" id="KW-0863">Zinc-finger</keyword>
<dbReference type="InterPro" id="IPR001870">
    <property type="entry name" value="B30.2/SPRY"/>
</dbReference>
<feature type="domain" description="RING-type" evidence="8">
    <location>
        <begin position="17"/>
        <end position="57"/>
    </location>
</feature>
<dbReference type="InterPro" id="IPR058030">
    <property type="entry name" value="TRIM8/14/16/25/29/45/65_CC"/>
</dbReference>
<keyword evidence="1" id="KW-0399">Innate immunity</keyword>
<dbReference type="InterPro" id="IPR013320">
    <property type="entry name" value="ConA-like_dom_sf"/>
</dbReference>
<keyword evidence="7" id="KW-0175">Coiled coil</keyword>
<keyword evidence="12" id="KW-1185">Reference proteome</keyword>
<feature type="domain" description="B30.2/SPRY" evidence="10">
    <location>
        <begin position="368"/>
        <end position="585"/>
    </location>
</feature>
<keyword evidence="5" id="KW-0391">Immunity</keyword>
<evidence type="ECO:0000256" key="5">
    <source>
        <dbReference type="ARBA" id="ARBA00022859"/>
    </source>
</evidence>
<accession>A0A665WSR4</accession>
<evidence type="ECO:0000313" key="12">
    <source>
        <dbReference type="Proteomes" id="UP000472264"/>
    </source>
</evidence>
<proteinExistence type="predicted"/>
<dbReference type="InterPro" id="IPR001841">
    <property type="entry name" value="Znf_RING"/>
</dbReference>
<dbReference type="PROSITE" id="PS00518">
    <property type="entry name" value="ZF_RING_1"/>
    <property type="match status" value="1"/>
</dbReference>
<dbReference type="Gene3D" id="3.30.40.10">
    <property type="entry name" value="Zinc/RING finger domain, C3HC4 (zinc finger)"/>
    <property type="match status" value="1"/>
</dbReference>
<dbReference type="PROSITE" id="PS50089">
    <property type="entry name" value="ZF_RING_2"/>
    <property type="match status" value="1"/>
</dbReference>
<name>A0A665WSR4_ECHNA</name>
<protein>
    <submittedName>
        <fullName evidence="11">Uncharacterized protein</fullName>
    </submittedName>
</protein>
<dbReference type="AlphaFoldDB" id="A0A665WSR4"/>
<keyword evidence="2" id="KW-0479">Metal-binding</keyword>
<dbReference type="Pfam" id="PF00643">
    <property type="entry name" value="zf-B_box"/>
    <property type="match status" value="1"/>
</dbReference>
<dbReference type="SUPFAM" id="SSF57845">
    <property type="entry name" value="B-box zinc-binding domain"/>
    <property type="match status" value="1"/>
</dbReference>
<dbReference type="Pfam" id="PF25600">
    <property type="entry name" value="TRIM_CC"/>
    <property type="match status" value="1"/>
</dbReference>
<dbReference type="InterPro" id="IPR000315">
    <property type="entry name" value="Znf_B-box"/>
</dbReference>
<dbReference type="InterPro" id="IPR017907">
    <property type="entry name" value="Znf_RING_CS"/>
</dbReference>
<sequence length="587" mass="66793">MKPLKGNVFTDNTDLQCSICLDAFIQPVTTPCGHNYCQACITGYWDSSHPIQCPLCKKQFSRRPQLQVNTEFRDMVEYFSNMRVRAEDQIAAKPGEIPCDICPDLRLKAQKTCMVCLASYCQIHLEPHQRVATLKKHQLLDPVSNLEDRVCKKHGKLFEVFCQTDQMCICFMCLKDDHAMHEAVPLEQVLREMKAQLEDVTSEMRMIEDIKTKSIKEIKSSAEQRQQEFEKEIAIVDEVFASFMASLQRSQVKAVELIQEKQKETEKQAEAQVSQLEQEVDELRRRRSKMEQLLRTEDDFQFVQSWPSIHVSAVHKDLFHPLSPWVSPFPHDVSYNSQLIYVGMVQKAVAQMEKKLSNEMEILFHDLSLSNGCEGIQQLAAAWDAVDVTLDPYTANGRFTVSQDGKQLINQQGRFQQVFNALFFTGYQGISFAFGKDGYSSGRFYYEVQVSGSQGWTLGVAKESFMYERVPNIVKGGWTLTGVHFEGGFVSHCVNSSSLCLKQSPKKLGVFVDYEKGEVSFYDVDTRTQIYTYTECTFTETIPAGKAILYSLAGRSCSDRQKLYPVFSILGNNPNDVLTITPVGYPT</sequence>
<dbReference type="SUPFAM" id="SSF57850">
    <property type="entry name" value="RING/U-box"/>
    <property type="match status" value="1"/>
</dbReference>
<dbReference type="PANTHER" id="PTHR25465:SF32">
    <property type="entry name" value="BLOODTHIRSTY-RELATED GENE FAMILY, MEMBER 16 ISOFORM X1-RELATED"/>
    <property type="match status" value="1"/>
</dbReference>
<dbReference type="PROSITE" id="PS50119">
    <property type="entry name" value="ZF_BBOX"/>
    <property type="match status" value="1"/>
</dbReference>
<dbReference type="OMA" id="TITPVEC"/>
<gene>
    <name evidence="11" type="primary">LOC115036909</name>
</gene>
<dbReference type="CDD" id="cd14686">
    <property type="entry name" value="bZIP"/>
    <property type="match status" value="1"/>
</dbReference>
<dbReference type="CDD" id="cd19769">
    <property type="entry name" value="Bbox2_TRIM16-like"/>
    <property type="match status" value="1"/>
</dbReference>
<dbReference type="InterPro" id="IPR003877">
    <property type="entry name" value="SPRY_dom"/>
</dbReference>
<keyword evidence="4" id="KW-0862">Zinc</keyword>
<dbReference type="SUPFAM" id="SSF49899">
    <property type="entry name" value="Concanavalin A-like lectins/glucanases"/>
    <property type="match status" value="1"/>
</dbReference>
<dbReference type="Proteomes" id="UP000472264">
    <property type="component" value="Chromosome 23"/>
</dbReference>
<evidence type="ECO:0000313" key="11">
    <source>
        <dbReference type="Ensembl" id="ENSENLP00000047083.1"/>
    </source>
</evidence>
<dbReference type="InterPro" id="IPR013083">
    <property type="entry name" value="Znf_RING/FYVE/PHD"/>
</dbReference>
<dbReference type="InterPro" id="IPR003879">
    <property type="entry name" value="Butyrophylin_SPRY"/>
</dbReference>
<dbReference type="PRINTS" id="PR01407">
    <property type="entry name" value="BUTYPHLNCDUF"/>
</dbReference>
<feature type="domain" description="B box-type" evidence="9">
    <location>
        <begin position="146"/>
        <end position="186"/>
    </location>
</feature>
<reference evidence="11" key="3">
    <citation type="submission" date="2025-09" db="UniProtKB">
        <authorList>
            <consortium name="Ensembl"/>
        </authorList>
    </citation>
    <scope>IDENTIFICATION</scope>
</reference>
<evidence type="ECO:0000256" key="3">
    <source>
        <dbReference type="ARBA" id="ARBA00022771"/>
    </source>
</evidence>
<feature type="coiled-coil region" evidence="7">
    <location>
        <begin position="247"/>
        <end position="296"/>
    </location>
</feature>
<reference evidence="11" key="1">
    <citation type="submission" date="2021-04" db="EMBL/GenBank/DDBJ databases">
        <authorList>
            <consortium name="Wellcome Sanger Institute Data Sharing"/>
        </authorList>
    </citation>
    <scope>NUCLEOTIDE SEQUENCE [LARGE SCALE GENOMIC DNA]</scope>
</reference>
<dbReference type="InterPro" id="IPR051051">
    <property type="entry name" value="E3_ubiq-ligase_TRIM/RNF"/>
</dbReference>
<dbReference type="SMART" id="SM00336">
    <property type="entry name" value="BBOX"/>
    <property type="match status" value="1"/>
</dbReference>
<evidence type="ECO:0000256" key="4">
    <source>
        <dbReference type="ARBA" id="ARBA00022833"/>
    </source>
</evidence>
<dbReference type="PROSITE" id="PS50188">
    <property type="entry name" value="B302_SPRY"/>
    <property type="match status" value="1"/>
</dbReference>
<dbReference type="Gene3D" id="2.60.120.920">
    <property type="match status" value="1"/>
</dbReference>
<organism evidence="11 12">
    <name type="scientific">Echeneis naucrates</name>
    <name type="common">Live sharksucker</name>
    <dbReference type="NCBI Taxonomy" id="173247"/>
    <lineage>
        <taxon>Eukaryota</taxon>
        <taxon>Metazoa</taxon>
        <taxon>Chordata</taxon>
        <taxon>Craniata</taxon>
        <taxon>Vertebrata</taxon>
        <taxon>Euteleostomi</taxon>
        <taxon>Actinopterygii</taxon>
        <taxon>Neopterygii</taxon>
        <taxon>Teleostei</taxon>
        <taxon>Neoteleostei</taxon>
        <taxon>Acanthomorphata</taxon>
        <taxon>Carangaria</taxon>
        <taxon>Carangiformes</taxon>
        <taxon>Echeneidae</taxon>
        <taxon>Echeneis</taxon>
    </lineage>
</organism>
<evidence type="ECO:0000259" key="8">
    <source>
        <dbReference type="PROSITE" id="PS50089"/>
    </source>
</evidence>
<evidence type="ECO:0000259" key="9">
    <source>
        <dbReference type="PROSITE" id="PS50119"/>
    </source>
</evidence>
<dbReference type="Gene3D" id="4.10.830.40">
    <property type="match status" value="1"/>
</dbReference>
<dbReference type="InParanoid" id="A0A665WSR4"/>
<reference evidence="11" key="2">
    <citation type="submission" date="2025-08" db="UniProtKB">
        <authorList>
            <consortium name="Ensembl"/>
        </authorList>
    </citation>
    <scope>IDENTIFICATION</scope>
</reference>
<dbReference type="CDD" id="cd19802">
    <property type="entry name" value="Bbox1_TRIM8-like"/>
    <property type="match status" value="1"/>
</dbReference>
<dbReference type="SMART" id="SM00184">
    <property type="entry name" value="RING"/>
    <property type="match status" value="1"/>
</dbReference>
<dbReference type="PANTHER" id="PTHR25465">
    <property type="entry name" value="B-BOX DOMAIN CONTAINING"/>
    <property type="match status" value="1"/>
</dbReference>